<protein>
    <submittedName>
        <fullName evidence="2">Uncharacterized protein</fullName>
    </submittedName>
</protein>
<dbReference type="AlphaFoldDB" id="A0AA35JU58"/>
<proteinExistence type="predicted"/>
<name>A0AA35JU58_9SAUR</name>
<gene>
    <name evidence="2" type="ORF">PODLI_1B035807</name>
</gene>
<keyword evidence="3" id="KW-1185">Reference proteome</keyword>
<evidence type="ECO:0000313" key="3">
    <source>
        <dbReference type="Proteomes" id="UP001178461"/>
    </source>
</evidence>
<dbReference type="Proteomes" id="UP001178461">
    <property type="component" value="Chromosome 2"/>
</dbReference>
<organism evidence="2 3">
    <name type="scientific">Podarcis lilfordi</name>
    <name type="common">Lilford's wall lizard</name>
    <dbReference type="NCBI Taxonomy" id="74358"/>
    <lineage>
        <taxon>Eukaryota</taxon>
        <taxon>Metazoa</taxon>
        <taxon>Chordata</taxon>
        <taxon>Craniata</taxon>
        <taxon>Vertebrata</taxon>
        <taxon>Euteleostomi</taxon>
        <taxon>Lepidosauria</taxon>
        <taxon>Squamata</taxon>
        <taxon>Bifurcata</taxon>
        <taxon>Unidentata</taxon>
        <taxon>Episquamata</taxon>
        <taxon>Laterata</taxon>
        <taxon>Lacertibaenia</taxon>
        <taxon>Lacertidae</taxon>
        <taxon>Podarcis</taxon>
    </lineage>
</organism>
<accession>A0AA35JU58</accession>
<evidence type="ECO:0000313" key="2">
    <source>
        <dbReference type="EMBL" id="CAI5765149.1"/>
    </source>
</evidence>
<evidence type="ECO:0000256" key="1">
    <source>
        <dbReference type="SAM" id="MobiDB-lite"/>
    </source>
</evidence>
<sequence>MHKPPSHPKGPADLPSVLPPPLAPGSSSTSLGSGWQLPAFKNHVHAYQNSACKYCMLPSGVVECVSYALGWPEELRRLQGPGISGFCPCNCRSVGHGKSFVTILL</sequence>
<feature type="region of interest" description="Disordered" evidence="1">
    <location>
        <begin position="1"/>
        <end position="31"/>
    </location>
</feature>
<dbReference type="EMBL" id="OX395127">
    <property type="protein sequence ID" value="CAI5765149.1"/>
    <property type="molecule type" value="Genomic_DNA"/>
</dbReference>
<reference evidence="2" key="1">
    <citation type="submission" date="2022-12" db="EMBL/GenBank/DDBJ databases">
        <authorList>
            <person name="Alioto T."/>
            <person name="Alioto T."/>
            <person name="Gomez Garrido J."/>
        </authorList>
    </citation>
    <scope>NUCLEOTIDE SEQUENCE</scope>
</reference>